<evidence type="ECO:0000313" key="1">
    <source>
        <dbReference type="EMBL" id="MBM7557073.1"/>
    </source>
</evidence>
<dbReference type="AlphaFoldDB" id="A0A938XT69"/>
<organism evidence="1 2">
    <name type="scientific">Halanaerobacter jeridensis</name>
    <dbReference type="NCBI Taxonomy" id="706427"/>
    <lineage>
        <taxon>Bacteria</taxon>
        <taxon>Bacillati</taxon>
        <taxon>Bacillota</taxon>
        <taxon>Clostridia</taxon>
        <taxon>Halanaerobiales</taxon>
        <taxon>Halobacteroidaceae</taxon>
        <taxon>Halanaerobacter</taxon>
    </lineage>
</organism>
<comment type="caution">
    <text evidence="1">The sequence shown here is derived from an EMBL/GenBank/DDBJ whole genome shotgun (WGS) entry which is preliminary data.</text>
</comment>
<accession>A0A938XT69</accession>
<dbReference type="EMBL" id="JAFBDQ010000009">
    <property type="protein sequence ID" value="MBM7557073.1"/>
    <property type="molecule type" value="Genomic_DNA"/>
</dbReference>
<sequence>MTSSNESTHILNYDADDTNGIRGNFVDVRIAVNDESTNVNAGIIDIDSIDIIFNEGVSSANQNDVKMEGYK</sequence>
<name>A0A938XT69_9FIRM</name>
<protein>
    <submittedName>
        <fullName evidence="1">Uncharacterized protein</fullName>
    </submittedName>
</protein>
<evidence type="ECO:0000313" key="2">
    <source>
        <dbReference type="Proteomes" id="UP000774000"/>
    </source>
</evidence>
<reference evidence="1" key="1">
    <citation type="submission" date="2021-01" db="EMBL/GenBank/DDBJ databases">
        <title>Genomic Encyclopedia of Type Strains, Phase IV (KMG-IV): sequencing the most valuable type-strain genomes for metagenomic binning, comparative biology and taxonomic classification.</title>
        <authorList>
            <person name="Goeker M."/>
        </authorList>
    </citation>
    <scope>NUCLEOTIDE SEQUENCE</scope>
    <source>
        <strain evidence="1">DSM 23230</strain>
    </source>
</reference>
<dbReference type="Proteomes" id="UP000774000">
    <property type="component" value="Unassembled WGS sequence"/>
</dbReference>
<keyword evidence="2" id="KW-1185">Reference proteome</keyword>
<proteinExistence type="predicted"/>
<gene>
    <name evidence="1" type="ORF">JOC47_001927</name>
</gene>
<dbReference type="RefSeq" id="WP_204701839.1">
    <property type="nucleotide sequence ID" value="NZ_JAFBDQ010000009.1"/>
</dbReference>